<dbReference type="AlphaFoldDB" id="A0A9Q0IZQ4"/>
<gene>
    <name evidence="8" type="ORF">Tsubulata_008944</name>
</gene>
<feature type="transmembrane region" description="Helical" evidence="6">
    <location>
        <begin position="208"/>
        <end position="227"/>
    </location>
</feature>
<feature type="transmembrane region" description="Helical" evidence="6">
    <location>
        <begin position="104"/>
        <end position="127"/>
    </location>
</feature>
<keyword evidence="5 6" id="KW-0472">Membrane</keyword>
<dbReference type="GO" id="GO:0042910">
    <property type="term" value="F:xenobiotic transmembrane transporter activity"/>
    <property type="evidence" value="ECO:0007669"/>
    <property type="project" value="InterPro"/>
</dbReference>
<feature type="transmembrane region" description="Helical" evidence="6">
    <location>
        <begin position="472"/>
        <end position="494"/>
    </location>
</feature>
<feature type="transmembrane region" description="Helical" evidence="6">
    <location>
        <begin position="286"/>
        <end position="305"/>
    </location>
</feature>
<comment type="caution">
    <text evidence="8">The sequence shown here is derived from an EMBL/GenBank/DDBJ whole genome shotgun (WGS) entry which is preliminary data.</text>
</comment>
<feature type="transmembrane region" description="Helical" evidence="6">
    <location>
        <begin position="872"/>
        <end position="892"/>
    </location>
</feature>
<accession>A0A9Q0IZQ4</accession>
<dbReference type="EMBL" id="JAKUCV010007685">
    <property type="protein sequence ID" value="KAJ4822405.1"/>
    <property type="molecule type" value="Genomic_DNA"/>
</dbReference>
<comment type="similarity">
    <text evidence="2 6">Belongs to the multi antimicrobial extrusion (MATE) (TC 2.A.66.1) family.</text>
</comment>
<feature type="transmembrane region" description="Helical" evidence="6">
    <location>
        <begin position="839"/>
        <end position="860"/>
    </location>
</feature>
<feature type="transmembrane region" description="Helical" evidence="6">
    <location>
        <begin position="672"/>
        <end position="695"/>
    </location>
</feature>
<evidence type="ECO:0000256" key="1">
    <source>
        <dbReference type="ARBA" id="ARBA00004141"/>
    </source>
</evidence>
<evidence type="ECO:0000256" key="7">
    <source>
        <dbReference type="SAM" id="MobiDB-lite"/>
    </source>
</evidence>
<feature type="compositionally biased region" description="Basic and acidic residues" evidence="7">
    <location>
        <begin position="784"/>
        <end position="793"/>
    </location>
</feature>
<feature type="transmembrane region" description="Helical" evidence="6">
    <location>
        <begin position="622"/>
        <end position="645"/>
    </location>
</feature>
<proteinExistence type="inferred from homology"/>
<keyword evidence="3 6" id="KW-0812">Transmembrane</keyword>
<evidence type="ECO:0000256" key="3">
    <source>
        <dbReference type="ARBA" id="ARBA00022692"/>
    </source>
</evidence>
<feature type="transmembrane region" description="Helical" evidence="6">
    <location>
        <begin position="593"/>
        <end position="616"/>
    </location>
</feature>
<feature type="transmembrane region" description="Helical" evidence="6">
    <location>
        <begin position="1073"/>
        <end position="1096"/>
    </location>
</feature>
<evidence type="ECO:0000313" key="9">
    <source>
        <dbReference type="Proteomes" id="UP001141552"/>
    </source>
</evidence>
<keyword evidence="9" id="KW-1185">Reference proteome</keyword>
<dbReference type="CDD" id="cd13132">
    <property type="entry name" value="MATE_eukaryotic"/>
    <property type="match status" value="2"/>
</dbReference>
<feature type="transmembrane region" description="Helical" evidence="6">
    <location>
        <begin position="375"/>
        <end position="398"/>
    </location>
</feature>
<feature type="transmembrane region" description="Helical" evidence="6">
    <location>
        <begin position="177"/>
        <end position="196"/>
    </location>
</feature>
<dbReference type="GO" id="GO:0015297">
    <property type="term" value="F:antiporter activity"/>
    <property type="evidence" value="ECO:0007669"/>
    <property type="project" value="InterPro"/>
</dbReference>
<reference evidence="8" key="1">
    <citation type="submission" date="2022-02" db="EMBL/GenBank/DDBJ databases">
        <authorList>
            <person name="Henning P.M."/>
            <person name="McCubbin A.G."/>
            <person name="Shore J.S."/>
        </authorList>
    </citation>
    <scope>NUCLEOTIDE SEQUENCE</scope>
    <source>
        <strain evidence="8">F60SS</strain>
        <tissue evidence="8">Leaves</tissue>
    </source>
</reference>
<feature type="transmembrane region" description="Helical" evidence="6">
    <location>
        <begin position="1154"/>
        <end position="1173"/>
    </location>
</feature>
<organism evidence="8 9">
    <name type="scientific">Turnera subulata</name>
    <dbReference type="NCBI Taxonomy" id="218843"/>
    <lineage>
        <taxon>Eukaryota</taxon>
        <taxon>Viridiplantae</taxon>
        <taxon>Streptophyta</taxon>
        <taxon>Embryophyta</taxon>
        <taxon>Tracheophyta</taxon>
        <taxon>Spermatophyta</taxon>
        <taxon>Magnoliopsida</taxon>
        <taxon>eudicotyledons</taxon>
        <taxon>Gunneridae</taxon>
        <taxon>Pentapetalae</taxon>
        <taxon>rosids</taxon>
        <taxon>fabids</taxon>
        <taxon>Malpighiales</taxon>
        <taxon>Passifloraceae</taxon>
        <taxon>Turnera</taxon>
    </lineage>
</organism>
<dbReference type="Pfam" id="PF01554">
    <property type="entry name" value="MatE"/>
    <property type="match status" value="5"/>
</dbReference>
<evidence type="ECO:0000256" key="5">
    <source>
        <dbReference type="ARBA" id="ARBA00023136"/>
    </source>
</evidence>
<dbReference type="InterPro" id="IPR002528">
    <property type="entry name" value="MATE_fam"/>
</dbReference>
<protein>
    <recommendedName>
        <fullName evidence="6">Protein DETOXIFICATION</fullName>
    </recommendedName>
    <alternativeName>
        <fullName evidence="6">Multidrug and toxic compound extrusion protein</fullName>
    </alternativeName>
</protein>
<dbReference type="GO" id="GO:1990961">
    <property type="term" value="P:xenobiotic detoxification by transmembrane export across the plasma membrane"/>
    <property type="evidence" value="ECO:0007669"/>
    <property type="project" value="InterPro"/>
</dbReference>
<dbReference type="NCBIfam" id="TIGR00797">
    <property type="entry name" value="matE"/>
    <property type="match status" value="1"/>
</dbReference>
<feature type="transmembrane region" description="Helical" evidence="6">
    <location>
        <begin position="955"/>
        <end position="976"/>
    </location>
</feature>
<evidence type="ECO:0000256" key="6">
    <source>
        <dbReference type="RuleBase" id="RU004914"/>
    </source>
</evidence>
<comment type="subcellular location">
    <subcellularLocation>
        <location evidence="1">Membrane</location>
        <topology evidence="1">Multi-pass membrane protein</topology>
    </subcellularLocation>
</comment>
<feature type="transmembrane region" description="Helical" evidence="6">
    <location>
        <begin position="1011"/>
        <end position="1035"/>
    </location>
</feature>
<dbReference type="InterPro" id="IPR045069">
    <property type="entry name" value="MATE_euk"/>
</dbReference>
<feature type="transmembrane region" description="Helical" evidence="6">
    <location>
        <begin position="982"/>
        <end position="1004"/>
    </location>
</feature>
<dbReference type="PANTHER" id="PTHR11206">
    <property type="entry name" value="MULTIDRUG RESISTANCE PROTEIN"/>
    <property type="match status" value="1"/>
</dbReference>
<feature type="transmembrane region" description="Helical" evidence="6">
    <location>
        <begin position="147"/>
        <end position="165"/>
    </location>
</feature>
<evidence type="ECO:0000256" key="4">
    <source>
        <dbReference type="ARBA" id="ARBA00022989"/>
    </source>
</evidence>
<name>A0A9Q0IZQ4_9ROSI</name>
<dbReference type="OrthoDB" id="2126698at2759"/>
<keyword evidence="4 6" id="KW-1133">Transmembrane helix</keyword>
<feature type="transmembrane region" description="Helical" evidence="6">
    <location>
        <begin position="738"/>
        <end position="759"/>
    </location>
</feature>
<dbReference type="Proteomes" id="UP001141552">
    <property type="component" value="Unassembled WGS sequence"/>
</dbReference>
<sequence length="1202" mass="130497">MAEAETSFGNEKKWELTRDGFVKELRKAGYIAAPMVAVSVLQYLQQVSSIIIVGHLGQFSLSSVAIATSLTNVTGFSLLSGMAGGLETLCGQAYGAKQYKKLGIYTYSSIISLIMACPPICILWIFMGRILPLIGQDSKLSKEACKYSMWLIPGLFGAAVLKPLTRFLQTQSVIVPMLISSFFILLSHVTMCWTLVYKLGLGEIGAAMAFSLSTWLNVVVLGLYVKFSSSCEKTRAPLSREAFYGIKQFFRLGIPSAVMVCLKWWAMEFITLLSSLLRNPTLETSVLSICLTISTLHFTVPYGLAAAASTRVSNELGAGNPQLARMAVLVAICLAGTEVVHYIGVMAPLLCASIVLDSLQAVLSGVARGCGWQHIGAYINLGAFYLVGLPVGIVLGFVGHLRGKGLWIGIVAGSIVQSTFLFLITIFTDWNKQKKNMEQTPLLSKPDTEETAGGRRLTWAAFVEELKKLSSMAAPMVVVTLAHYLLQVVSLMMAGHLGEGGMSGALETLCGQAYGAGKFQKLGSYTYCAIITLMPVCLLVCVLWSFMDKILILMGQDPQISIVAYKYAVCLMPGLFGYAILQCLVRYLLSQSMILPMLITTCAALCFHIPLCWALVYKCGLGIAGAALSIGMSYWLNVVLTTIYIKFSSSCEKTRLLCWKDVFSSIKEFLRFALPSAVMVCLTITTLHFCIVYGMGAAARGCGWQRIGAFMNLGAYYGVGIPLATVLCFTLHLRGKGLWIGLVTGTAVQLTSFSLITSLTNWQEQFPRENTRKKTHQEPSSSSSKKEEKNHHNTEKRKKKKNMEQAVPLLSKLETEEAAGGRRLTWAAFVEELKKLSSMAAPMLVVSLAHYLLQVVSLMMAGHLGEVSLSGVAVATSFANVTGFSLLAGMSGALETLCGQAYGAGKFQKLGSYAYCAIITLMAASLLVCVLWSSMDKILILMGQDPQISMVASKYAVCLMPGLFGYAILQCLIRFLLSQSMILPMLITTCAALCFHIPLCWALVYKCGLGIAGAALSIGMSYWLNVVLMSIYITFSSSCEKTRLLCWEDVFSSIKDTRVSNELGAGNPMGARVAVIVSVITSLTEAIIVSITLFFCRHVFGYAFSNVKEVVDYVGEMGPLRIGAFMNLGAYYGVGIPVAIVLCFTLHLRGKGLWIGLIAGTAVQATSFTLITAQTNWQKQANKARQRIFKESISAANDLPKP</sequence>
<feature type="transmembrane region" description="Helical" evidence="6">
    <location>
        <begin position="559"/>
        <end position="581"/>
    </location>
</feature>
<feature type="region of interest" description="Disordered" evidence="7">
    <location>
        <begin position="767"/>
        <end position="806"/>
    </location>
</feature>
<feature type="transmembrane region" description="Helical" evidence="6">
    <location>
        <begin position="1129"/>
        <end position="1148"/>
    </location>
</feature>
<reference evidence="8" key="2">
    <citation type="journal article" date="2023" name="Plants (Basel)">
        <title>Annotation of the Turnera subulata (Passifloraceae) Draft Genome Reveals the S-Locus Evolved after the Divergence of Turneroideae from Passifloroideae in a Stepwise Manner.</title>
        <authorList>
            <person name="Henning P.M."/>
            <person name="Roalson E.H."/>
            <person name="Mir W."/>
            <person name="McCubbin A.G."/>
            <person name="Shore J.S."/>
        </authorList>
    </citation>
    <scope>NUCLEOTIDE SEQUENCE</scope>
    <source>
        <strain evidence="8">F60SS</strain>
    </source>
</reference>
<feature type="transmembrane region" description="Helical" evidence="6">
    <location>
        <begin position="525"/>
        <end position="547"/>
    </location>
</feature>
<evidence type="ECO:0000313" key="8">
    <source>
        <dbReference type="EMBL" id="KAJ4822405.1"/>
    </source>
</evidence>
<feature type="transmembrane region" description="Helical" evidence="6">
    <location>
        <begin position="326"/>
        <end position="355"/>
    </location>
</feature>
<dbReference type="GO" id="GO:0016020">
    <property type="term" value="C:membrane"/>
    <property type="evidence" value="ECO:0007669"/>
    <property type="project" value="UniProtKB-SubCell"/>
</dbReference>
<feature type="transmembrane region" description="Helical" evidence="6">
    <location>
        <begin position="912"/>
        <end position="934"/>
    </location>
</feature>
<evidence type="ECO:0000256" key="2">
    <source>
        <dbReference type="ARBA" id="ARBA00010199"/>
    </source>
</evidence>
<feature type="transmembrane region" description="Helical" evidence="6">
    <location>
        <begin position="405"/>
        <end position="427"/>
    </location>
</feature>
<feature type="transmembrane region" description="Helical" evidence="6">
    <location>
        <begin position="707"/>
        <end position="731"/>
    </location>
</feature>